<proteinExistence type="predicted"/>
<organism evidence="1">
    <name type="scientific">Anguilla anguilla</name>
    <name type="common">European freshwater eel</name>
    <name type="synonym">Muraena anguilla</name>
    <dbReference type="NCBI Taxonomy" id="7936"/>
    <lineage>
        <taxon>Eukaryota</taxon>
        <taxon>Metazoa</taxon>
        <taxon>Chordata</taxon>
        <taxon>Craniata</taxon>
        <taxon>Vertebrata</taxon>
        <taxon>Euteleostomi</taxon>
        <taxon>Actinopterygii</taxon>
        <taxon>Neopterygii</taxon>
        <taxon>Teleostei</taxon>
        <taxon>Anguilliformes</taxon>
        <taxon>Anguillidae</taxon>
        <taxon>Anguilla</taxon>
    </lineage>
</organism>
<reference evidence="1" key="2">
    <citation type="journal article" date="2015" name="Fish Shellfish Immunol.">
        <title>Early steps in the European eel (Anguilla anguilla)-Vibrio vulnificus interaction in the gills: Role of the RtxA13 toxin.</title>
        <authorList>
            <person name="Callol A."/>
            <person name="Pajuelo D."/>
            <person name="Ebbesson L."/>
            <person name="Teles M."/>
            <person name="MacKenzie S."/>
            <person name="Amaro C."/>
        </authorList>
    </citation>
    <scope>NUCLEOTIDE SEQUENCE</scope>
</reference>
<reference evidence="1" key="1">
    <citation type="submission" date="2014-11" db="EMBL/GenBank/DDBJ databases">
        <authorList>
            <person name="Amaro Gonzalez C."/>
        </authorList>
    </citation>
    <scope>NUCLEOTIDE SEQUENCE</scope>
</reference>
<evidence type="ECO:0000313" key="1">
    <source>
        <dbReference type="EMBL" id="JAH44109.1"/>
    </source>
</evidence>
<name>A0A0E9SRW1_ANGAN</name>
<protein>
    <submittedName>
        <fullName evidence="1">Uncharacterized protein</fullName>
    </submittedName>
</protein>
<dbReference type="EMBL" id="GBXM01064468">
    <property type="protein sequence ID" value="JAH44109.1"/>
    <property type="molecule type" value="Transcribed_RNA"/>
</dbReference>
<sequence length="43" mass="5503">MFIYLCTHNGIYVWLFIYFHFQQTYEKNLKWTELYLDSMIKFN</sequence>
<accession>A0A0E9SRW1</accession>
<dbReference type="AlphaFoldDB" id="A0A0E9SRW1"/>